<dbReference type="InterPro" id="IPR041122">
    <property type="entry name" value="RecJ_OB"/>
</dbReference>
<dbReference type="PATRIC" id="fig|76936.10.peg.1569"/>
<dbReference type="AlphaFoldDB" id="A0A0S4PW38"/>
<evidence type="ECO:0000313" key="9">
    <source>
        <dbReference type="EMBL" id="CUU40491.1"/>
    </source>
</evidence>
<comment type="similarity">
    <text evidence="1">Belongs to the RecJ family.</text>
</comment>
<keyword evidence="5 9" id="KW-0269">Exonuclease</keyword>
<protein>
    <recommendedName>
        <fullName evidence="2">Single-stranded-DNA-specific exonuclease RecJ</fullName>
    </recommendedName>
</protein>
<evidence type="ECO:0000256" key="3">
    <source>
        <dbReference type="ARBA" id="ARBA00022722"/>
    </source>
</evidence>
<dbReference type="Pfam" id="PF02272">
    <property type="entry name" value="DHHA1"/>
    <property type="match status" value="1"/>
</dbReference>
<dbReference type="EMBL" id="LN907858">
    <property type="protein sequence ID" value="CUU40491.1"/>
    <property type="molecule type" value="Genomic_DNA"/>
</dbReference>
<evidence type="ECO:0000256" key="5">
    <source>
        <dbReference type="ARBA" id="ARBA00022839"/>
    </source>
</evidence>
<dbReference type="InterPro" id="IPR051673">
    <property type="entry name" value="SSDNA_exonuclease_RecJ"/>
</dbReference>
<name>A0A0S4PW38_9HELI</name>
<dbReference type="PANTHER" id="PTHR30255:SF2">
    <property type="entry name" value="SINGLE-STRANDED-DNA-SPECIFIC EXONUCLEASE RECJ"/>
    <property type="match status" value="1"/>
</dbReference>
<evidence type="ECO:0000259" key="8">
    <source>
        <dbReference type="Pfam" id="PF17768"/>
    </source>
</evidence>
<dbReference type="InterPro" id="IPR038763">
    <property type="entry name" value="DHH_sf"/>
</dbReference>
<dbReference type="GO" id="GO:0006281">
    <property type="term" value="P:DNA repair"/>
    <property type="evidence" value="ECO:0007669"/>
    <property type="project" value="InterPro"/>
</dbReference>
<evidence type="ECO:0000256" key="1">
    <source>
        <dbReference type="ARBA" id="ARBA00005915"/>
    </source>
</evidence>
<gene>
    <name evidence="9" type="ORF">BN2458_PEG1608</name>
</gene>
<accession>A0A0S4PW38</accession>
<dbReference type="Gene3D" id="3.90.1640.30">
    <property type="match status" value="1"/>
</dbReference>
<dbReference type="GO" id="GO:0003676">
    <property type="term" value="F:nucleic acid binding"/>
    <property type="evidence" value="ECO:0007669"/>
    <property type="project" value="InterPro"/>
</dbReference>
<dbReference type="GeneID" id="78151770"/>
<evidence type="ECO:0000259" key="7">
    <source>
        <dbReference type="Pfam" id="PF02272"/>
    </source>
</evidence>
<dbReference type="GO" id="GO:0006310">
    <property type="term" value="P:DNA recombination"/>
    <property type="evidence" value="ECO:0007669"/>
    <property type="project" value="InterPro"/>
</dbReference>
<reference evidence="10" key="1">
    <citation type="submission" date="2015-11" db="EMBL/GenBank/DDBJ databases">
        <authorList>
            <person name="Anvar S.Y."/>
        </authorList>
    </citation>
    <scope>NUCLEOTIDE SEQUENCE [LARGE SCALE GENOMIC DNA]</scope>
</reference>
<dbReference type="KEGG" id="hty:BN2458_PEG1608"/>
<evidence type="ECO:0000256" key="4">
    <source>
        <dbReference type="ARBA" id="ARBA00022801"/>
    </source>
</evidence>
<keyword evidence="4 9" id="KW-0378">Hydrolase</keyword>
<dbReference type="Proteomes" id="UP000064525">
    <property type="component" value="Chromosome I"/>
</dbReference>
<dbReference type="Pfam" id="PF17768">
    <property type="entry name" value="RecJ_OB"/>
    <property type="match status" value="1"/>
</dbReference>
<evidence type="ECO:0000313" key="10">
    <source>
        <dbReference type="Proteomes" id="UP000064525"/>
    </source>
</evidence>
<feature type="domain" description="DHHA1" evidence="7">
    <location>
        <begin position="346"/>
        <end position="436"/>
    </location>
</feature>
<keyword evidence="3" id="KW-0540">Nuclease</keyword>
<dbReference type="GO" id="GO:0008409">
    <property type="term" value="F:5'-3' exonuclease activity"/>
    <property type="evidence" value="ECO:0007669"/>
    <property type="project" value="InterPro"/>
</dbReference>
<dbReference type="InterPro" id="IPR001667">
    <property type="entry name" value="DDH_dom"/>
</dbReference>
<dbReference type="PANTHER" id="PTHR30255">
    <property type="entry name" value="SINGLE-STRANDED-DNA-SPECIFIC EXONUCLEASE RECJ"/>
    <property type="match status" value="1"/>
</dbReference>
<feature type="domain" description="DDH" evidence="6">
    <location>
        <begin position="86"/>
        <end position="211"/>
    </location>
</feature>
<dbReference type="InterPro" id="IPR004610">
    <property type="entry name" value="RecJ"/>
</dbReference>
<evidence type="ECO:0000256" key="2">
    <source>
        <dbReference type="ARBA" id="ARBA00019841"/>
    </source>
</evidence>
<dbReference type="Pfam" id="PF01368">
    <property type="entry name" value="DHH"/>
    <property type="match status" value="1"/>
</dbReference>
<dbReference type="RefSeq" id="WP_231944753.1">
    <property type="nucleotide sequence ID" value="NZ_CAJTQN010000002.1"/>
</dbReference>
<organism evidence="9 10">
    <name type="scientific">Helicobacter typhlonius</name>
    <dbReference type="NCBI Taxonomy" id="76936"/>
    <lineage>
        <taxon>Bacteria</taxon>
        <taxon>Pseudomonadati</taxon>
        <taxon>Campylobacterota</taxon>
        <taxon>Epsilonproteobacteria</taxon>
        <taxon>Campylobacterales</taxon>
        <taxon>Helicobacteraceae</taxon>
        <taxon>Helicobacter</taxon>
    </lineage>
</organism>
<dbReference type="SUPFAM" id="SSF64182">
    <property type="entry name" value="DHH phosphoesterases"/>
    <property type="match status" value="1"/>
</dbReference>
<feature type="domain" description="RecJ OB" evidence="8">
    <location>
        <begin position="449"/>
        <end position="518"/>
    </location>
</feature>
<sequence length="553" mass="61267">MKVDLKHIESMGADSQHTDIQADSKNTVSQSDYPILSKAQILERLLARDVERGYKSLKDLPLPQALAHITEGAEIVANCIKSNQEVLVVGDYDADGVCASAIMVQFFRILGYANMRLIIPNRFTDGYGVSAALLQKYANNAAVVISVDNGITAFCAAQWCKEAQIPLVITDHHTPTHQLPEADVIIDPYLSECTFPQKSICGAVVAWYFCATLKQILDCDVNMSVFLPYLAIASVGDVMPLVGINRLLVKKGIESLYTTSMPFARLLREKYKKLDAQTLGFYIVPLLNAPGRMASADVALAFLVSEDLDKAQSAYERLLNLNNERKKIQSEVLESAHKHLIEYDDFVVSYAQGWHEGVLGIVASHLSREYQKSAFVFNEINNVLKGSGRSFGDANLIASITPLADKLLGFGGHSGAMGLSVEKEKLRDFASSLCMVCEESEDKDSVLGKIESANIDRELLEIIEHFAPFGAGNPMPVLICEYMRIESIKPFGKVGVHFEYILRDTRTQTRLVCVEFFAPCMREVGQCGDVYCEIMRDDFTLGVKLKMIEGRFV</sequence>
<dbReference type="NCBIfam" id="TIGR00644">
    <property type="entry name" value="recJ"/>
    <property type="match status" value="1"/>
</dbReference>
<dbReference type="Gene3D" id="3.10.310.30">
    <property type="match status" value="1"/>
</dbReference>
<proteinExistence type="inferred from homology"/>
<dbReference type="InterPro" id="IPR003156">
    <property type="entry name" value="DHHA1_dom"/>
</dbReference>
<evidence type="ECO:0000259" key="6">
    <source>
        <dbReference type="Pfam" id="PF01368"/>
    </source>
</evidence>